<evidence type="ECO:0000256" key="3">
    <source>
        <dbReference type="ARBA" id="ARBA00022741"/>
    </source>
</evidence>
<evidence type="ECO:0000313" key="11">
    <source>
        <dbReference type="Proteomes" id="UP000664698"/>
    </source>
</evidence>
<dbReference type="EMBL" id="JAFKCW010000001">
    <property type="protein sequence ID" value="MBN7800176.1"/>
    <property type="molecule type" value="Genomic_DNA"/>
</dbReference>
<evidence type="ECO:0000256" key="6">
    <source>
        <dbReference type="ARBA" id="ARBA00023136"/>
    </source>
</evidence>
<dbReference type="InterPro" id="IPR017871">
    <property type="entry name" value="ABC_transporter-like_CS"/>
</dbReference>
<dbReference type="SUPFAM" id="SSF52540">
    <property type="entry name" value="P-loop containing nucleoside triphosphate hydrolases"/>
    <property type="match status" value="1"/>
</dbReference>
<evidence type="ECO:0000313" key="10">
    <source>
        <dbReference type="EMBL" id="MBN7800176.1"/>
    </source>
</evidence>
<feature type="domain" description="ABC transmembrane type-1" evidence="9">
    <location>
        <begin position="62"/>
        <end position="320"/>
    </location>
</feature>
<keyword evidence="5 7" id="KW-1133">Transmembrane helix</keyword>
<dbReference type="SUPFAM" id="SSF90123">
    <property type="entry name" value="ABC transporter transmembrane region"/>
    <property type="match status" value="1"/>
</dbReference>
<evidence type="ECO:0000256" key="7">
    <source>
        <dbReference type="SAM" id="Phobius"/>
    </source>
</evidence>
<evidence type="ECO:0000259" key="9">
    <source>
        <dbReference type="PROSITE" id="PS50929"/>
    </source>
</evidence>
<name>A0ABS3BMM8_9BACT</name>
<comment type="subcellular location">
    <subcellularLocation>
        <location evidence="1">Cell membrane</location>
        <topology evidence="1">Multi-pass membrane protein</topology>
    </subcellularLocation>
</comment>
<evidence type="ECO:0000256" key="4">
    <source>
        <dbReference type="ARBA" id="ARBA00022840"/>
    </source>
</evidence>
<dbReference type="InterPro" id="IPR027417">
    <property type="entry name" value="P-loop_NTPase"/>
</dbReference>
<evidence type="ECO:0000256" key="1">
    <source>
        <dbReference type="ARBA" id="ARBA00004651"/>
    </source>
</evidence>
<dbReference type="PROSITE" id="PS00211">
    <property type="entry name" value="ABC_TRANSPORTER_1"/>
    <property type="match status" value="1"/>
</dbReference>
<dbReference type="Gene3D" id="3.40.50.300">
    <property type="entry name" value="P-loop containing nucleotide triphosphate hydrolases"/>
    <property type="match status" value="1"/>
</dbReference>
<sequence length="592" mass="66874">MYNKYFRHFSFFYNYLHHRIFVNMGLNVAVGLLDGFGIVMFLPLLKMVDGSSQVSSEELSSLGFVIQGIEGMGLSLNLKTVLLFMLFFFTLKGIARFFESYYRTSVQYFFVKNLRMEGIYSLKDYSYKHFVNSDSGKIQNTLSGEINRVAAASSSYFMALQCAVMATVYGILAFMANAQFAIMVMVGGLISNQLFKVINRKTLEASRKITWEGHEYQGLLIQKVGFFKYLKATALIDAYTEKMTKLVERIETNGKKIGFYGTILYASKEPVIMAVVISVIFIQTSVMSQSLGLIILSLLFFYRALTYLMSLQTFYNGFLTNSGALENMREFLDELKANAEPTQNGEQVRLNREIRLTDLSFAYGERTILKNISLEIPKNQSIAFVGESGSGKTTLVNILSGLIPKQKGKFEIDNISIDSIDLKYYQSKIGYITQEPVIFSDSVFNNVTFWAEKSEDIIRRFWASLERAHIADFIRQLPEGENTLLGTNGILVSGGQKQRISIARELFKDIDILIMDEATSALDSESEKSIQENIDQLRGTITLIIVAHRLATIKNVDRIVLLSEGKIIGSDGFGELLEHSAVFKRMVDLQTF</sequence>
<comment type="caution">
    <text evidence="10">The sequence shown here is derived from an EMBL/GenBank/DDBJ whole genome shotgun (WGS) entry which is preliminary data.</text>
</comment>
<dbReference type="InterPro" id="IPR003593">
    <property type="entry name" value="AAA+_ATPase"/>
</dbReference>
<evidence type="ECO:0000256" key="5">
    <source>
        <dbReference type="ARBA" id="ARBA00022989"/>
    </source>
</evidence>
<dbReference type="GO" id="GO:0005524">
    <property type="term" value="F:ATP binding"/>
    <property type="evidence" value="ECO:0007669"/>
    <property type="project" value="UniProtKB-KW"/>
</dbReference>
<dbReference type="Proteomes" id="UP000664698">
    <property type="component" value="Unassembled WGS sequence"/>
</dbReference>
<keyword evidence="11" id="KW-1185">Reference proteome</keyword>
<dbReference type="Pfam" id="PF00005">
    <property type="entry name" value="ABC_tran"/>
    <property type="match status" value="1"/>
</dbReference>
<reference evidence="10 11" key="1">
    <citation type="submission" date="2021-03" db="EMBL/GenBank/DDBJ databases">
        <title>novel species isolated from a fishpond in China.</title>
        <authorList>
            <person name="Lu H."/>
            <person name="Cai Z."/>
        </authorList>
    </citation>
    <scope>NUCLEOTIDE SEQUENCE [LARGE SCALE GENOMIC DNA]</scope>
    <source>
        <strain evidence="10 11">JCM 31546</strain>
    </source>
</reference>
<protein>
    <submittedName>
        <fullName evidence="10">ABC transporter ATP-binding protein</fullName>
    </submittedName>
</protein>
<dbReference type="InterPro" id="IPR003439">
    <property type="entry name" value="ABC_transporter-like_ATP-bd"/>
</dbReference>
<keyword evidence="2 7" id="KW-0812">Transmembrane</keyword>
<dbReference type="PANTHER" id="PTHR43394:SF1">
    <property type="entry name" value="ATP-BINDING CASSETTE SUB-FAMILY B MEMBER 10, MITOCHONDRIAL"/>
    <property type="match status" value="1"/>
</dbReference>
<feature type="transmembrane region" description="Helical" evidence="7">
    <location>
        <begin position="20"/>
        <end position="44"/>
    </location>
</feature>
<evidence type="ECO:0000259" key="8">
    <source>
        <dbReference type="PROSITE" id="PS50893"/>
    </source>
</evidence>
<dbReference type="InterPro" id="IPR036640">
    <property type="entry name" value="ABC1_TM_sf"/>
</dbReference>
<dbReference type="PANTHER" id="PTHR43394">
    <property type="entry name" value="ATP-DEPENDENT PERMEASE MDL1, MITOCHONDRIAL"/>
    <property type="match status" value="1"/>
</dbReference>
<dbReference type="Gene3D" id="1.20.1560.10">
    <property type="entry name" value="ABC transporter type 1, transmembrane domain"/>
    <property type="match status" value="1"/>
</dbReference>
<dbReference type="InterPro" id="IPR011527">
    <property type="entry name" value="ABC1_TM_dom"/>
</dbReference>
<feature type="domain" description="ABC transporter" evidence="8">
    <location>
        <begin position="354"/>
        <end position="589"/>
    </location>
</feature>
<keyword evidence="3" id="KW-0547">Nucleotide-binding</keyword>
<dbReference type="PROSITE" id="PS50893">
    <property type="entry name" value="ABC_TRANSPORTER_2"/>
    <property type="match status" value="1"/>
</dbReference>
<gene>
    <name evidence="10" type="ORF">J0A67_04850</name>
</gene>
<dbReference type="SMART" id="SM00382">
    <property type="entry name" value="AAA"/>
    <property type="match status" value="1"/>
</dbReference>
<dbReference type="PROSITE" id="PS50929">
    <property type="entry name" value="ABC_TM1F"/>
    <property type="match status" value="1"/>
</dbReference>
<keyword evidence="6 7" id="KW-0472">Membrane</keyword>
<dbReference type="RefSeq" id="WP_206568134.1">
    <property type="nucleotide sequence ID" value="NZ_JAFKCW010000001.1"/>
</dbReference>
<accession>A0ABS3BMM8</accession>
<proteinExistence type="predicted"/>
<evidence type="ECO:0000256" key="2">
    <source>
        <dbReference type="ARBA" id="ARBA00022692"/>
    </source>
</evidence>
<organism evidence="10 11">
    <name type="scientific">Algoriphagus aestuariicola</name>
    <dbReference type="NCBI Taxonomy" id="1852016"/>
    <lineage>
        <taxon>Bacteria</taxon>
        <taxon>Pseudomonadati</taxon>
        <taxon>Bacteroidota</taxon>
        <taxon>Cytophagia</taxon>
        <taxon>Cytophagales</taxon>
        <taxon>Cyclobacteriaceae</taxon>
        <taxon>Algoriphagus</taxon>
    </lineage>
</organism>
<keyword evidence="4 10" id="KW-0067">ATP-binding</keyword>
<dbReference type="InterPro" id="IPR039421">
    <property type="entry name" value="Type_1_exporter"/>
</dbReference>